<accession>A0A6A5K9N6</accession>
<gene>
    <name evidence="9" type="ORF">BDW02DRAFT_502453</name>
</gene>
<dbReference type="PROSITE" id="PS00059">
    <property type="entry name" value="ADH_ZINC"/>
    <property type="match status" value="1"/>
</dbReference>
<keyword evidence="10" id="KW-1185">Reference proteome</keyword>
<dbReference type="Pfam" id="PF08240">
    <property type="entry name" value="ADH_N"/>
    <property type="match status" value="1"/>
</dbReference>
<proteinExistence type="inferred from homology"/>
<dbReference type="InterPro" id="IPR013154">
    <property type="entry name" value="ADH-like_N"/>
</dbReference>
<dbReference type="Gene3D" id="3.40.50.720">
    <property type="entry name" value="NAD(P)-binding Rossmann-like Domain"/>
    <property type="match status" value="1"/>
</dbReference>
<dbReference type="InterPro" id="IPR002328">
    <property type="entry name" value="ADH_Zn_CS"/>
</dbReference>
<keyword evidence="4" id="KW-0862">Zinc</keyword>
<reference evidence="9" key="1">
    <citation type="submission" date="2020-01" db="EMBL/GenBank/DDBJ databases">
        <authorList>
            <consortium name="DOE Joint Genome Institute"/>
            <person name="Haridas S."/>
            <person name="Albert R."/>
            <person name="Binder M."/>
            <person name="Bloem J."/>
            <person name="Labutti K."/>
            <person name="Salamov A."/>
            <person name="Andreopoulos B."/>
            <person name="Baker S.E."/>
            <person name="Barry K."/>
            <person name="Bills G."/>
            <person name="Bluhm B.H."/>
            <person name="Cannon C."/>
            <person name="Castanera R."/>
            <person name="Culley D.E."/>
            <person name="Daum C."/>
            <person name="Ezra D."/>
            <person name="Gonzalez J.B."/>
            <person name="Henrissat B."/>
            <person name="Kuo A."/>
            <person name="Liang C."/>
            <person name="Lipzen A."/>
            <person name="Lutzoni F."/>
            <person name="Magnuson J."/>
            <person name="Mondo S."/>
            <person name="Nolan M."/>
            <person name="Ohm R."/>
            <person name="Pangilinan J."/>
            <person name="Park H.-J."/>
            <person name="Ramirez L."/>
            <person name="Alfaro M."/>
            <person name="Sun H."/>
            <person name="Tritt A."/>
            <person name="Yoshinaga Y."/>
            <person name="Zwiers L.-H."/>
            <person name="Turgeon B.G."/>
            <person name="Goodwin S.B."/>
            <person name="Spatafora J.W."/>
            <person name="Crous P.W."/>
            <person name="Grigoriev I.V."/>
        </authorList>
    </citation>
    <scope>NUCLEOTIDE SEQUENCE</scope>
    <source>
        <strain evidence="9">P77</strain>
    </source>
</reference>
<comment type="similarity">
    <text evidence="2">Belongs to the zinc-containing alcohol dehydrogenase family.</text>
</comment>
<dbReference type="SUPFAM" id="SSF51735">
    <property type="entry name" value="NAD(P)-binding Rossmann-fold domains"/>
    <property type="match status" value="1"/>
</dbReference>
<dbReference type="InterPro" id="IPR011032">
    <property type="entry name" value="GroES-like_sf"/>
</dbReference>
<keyword evidence="5" id="KW-0560">Oxidoreductase</keyword>
<dbReference type="Proteomes" id="UP000800040">
    <property type="component" value="Unassembled WGS sequence"/>
</dbReference>
<dbReference type="InterPro" id="IPR036291">
    <property type="entry name" value="NAD(P)-bd_dom_sf"/>
</dbReference>
<dbReference type="CDD" id="cd08282">
    <property type="entry name" value="PFDH_like"/>
    <property type="match status" value="1"/>
</dbReference>
<feature type="domain" description="Alcohol dehydrogenase-like N-terminal" evidence="8">
    <location>
        <begin position="40"/>
        <end position="146"/>
    </location>
</feature>
<dbReference type="GO" id="GO:0016491">
    <property type="term" value="F:oxidoreductase activity"/>
    <property type="evidence" value="ECO:0007669"/>
    <property type="project" value="UniProtKB-KW"/>
</dbReference>
<evidence type="ECO:0000256" key="1">
    <source>
        <dbReference type="ARBA" id="ARBA00001947"/>
    </source>
</evidence>
<evidence type="ECO:0000256" key="7">
    <source>
        <dbReference type="SAM" id="MobiDB-lite"/>
    </source>
</evidence>
<organism evidence="9 10">
    <name type="scientific">Decorospora gaudefroyi</name>
    <dbReference type="NCBI Taxonomy" id="184978"/>
    <lineage>
        <taxon>Eukaryota</taxon>
        <taxon>Fungi</taxon>
        <taxon>Dikarya</taxon>
        <taxon>Ascomycota</taxon>
        <taxon>Pezizomycotina</taxon>
        <taxon>Dothideomycetes</taxon>
        <taxon>Pleosporomycetidae</taxon>
        <taxon>Pleosporales</taxon>
        <taxon>Pleosporineae</taxon>
        <taxon>Pleosporaceae</taxon>
        <taxon>Decorospora</taxon>
    </lineage>
</organism>
<dbReference type="GO" id="GO:0008270">
    <property type="term" value="F:zinc ion binding"/>
    <property type="evidence" value="ECO:0007669"/>
    <property type="project" value="InterPro"/>
</dbReference>
<dbReference type="EMBL" id="ML975333">
    <property type="protein sequence ID" value="KAF1832696.1"/>
    <property type="molecule type" value="Genomic_DNA"/>
</dbReference>
<dbReference type="Gene3D" id="3.90.180.10">
    <property type="entry name" value="Medium-chain alcohol dehydrogenases, catalytic domain"/>
    <property type="match status" value="1"/>
</dbReference>
<sequence>MSTLPNGRSKPSTMRATVWNGIPYQVTIKSVPKPRLQTSEDVVVRLTSAAICGSDLHIYRGINGSATPPWVLGHEGVGIVQEVGEAVQNVKPGDRVVVPALPEDGVLNLQDVPVLAGFGFGDEFGLRDGLQAEYIRVPQADVSLIPIPHYPSHELSYLMISDIWATAWTCLDFSGFQPGETVAVFGAGPVGLLCAYTALFRGAARVYIVDHVKRRLAKAKEIGAVPIDFTRGNAASQILKVEKLGVNRSCDCCGEECLNEELKPQQNAIINDMVSVTIPGGGMGQVGVYLAQTPAPGRPEADKIAPTLDFPMTAFWGKNLSLKAGIVNPVALAPQLVQLIMSGRVDLSWVVTSVIGLEEVPEAYRRFEKKLETKVVIRFKWEYDEWSVGNSASDRFKEEGGDNAGQALHNGVEHQKNGARKTSWKSLEDIESEL</sequence>
<keyword evidence="6" id="KW-0520">NAD</keyword>
<evidence type="ECO:0000259" key="8">
    <source>
        <dbReference type="Pfam" id="PF08240"/>
    </source>
</evidence>
<evidence type="ECO:0000256" key="2">
    <source>
        <dbReference type="ARBA" id="ARBA00008072"/>
    </source>
</evidence>
<evidence type="ECO:0000256" key="3">
    <source>
        <dbReference type="ARBA" id="ARBA00022723"/>
    </source>
</evidence>
<evidence type="ECO:0000256" key="5">
    <source>
        <dbReference type="ARBA" id="ARBA00023002"/>
    </source>
</evidence>
<evidence type="ECO:0000256" key="6">
    <source>
        <dbReference type="ARBA" id="ARBA00023027"/>
    </source>
</evidence>
<evidence type="ECO:0000313" key="10">
    <source>
        <dbReference type="Proteomes" id="UP000800040"/>
    </source>
</evidence>
<evidence type="ECO:0000313" key="9">
    <source>
        <dbReference type="EMBL" id="KAF1832696.1"/>
    </source>
</evidence>
<dbReference type="OrthoDB" id="3941538at2759"/>
<keyword evidence="3" id="KW-0479">Metal-binding</keyword>
<dbReference type="PANTHER" id="PTHR42813">
    <property type="entry name" value="ZINC-TYPE ALCOHOL DEHYDROGENASE-LIKE"/>
    <property type="match status" value="1"/>
</dbReference>
<dbReference type="PANTHER" id="PTHR42813:SF3">
    <property type="entry name" value="GLUTATHIONE-INDEPENDENT FORMALDEHYDE DEHYDROGENASE"/>
    <property type="match status" value="1"/>
</dbReference>
<name>A0A6A5K9N6_9PLEO</name>
<evidence type="ECO:0000256" key="4">
    <source>
        <dbReference type="ARBA" id="ARBA00022833"/>
    </source>
</evidence>
<comment type="cofactor">
    <cofactor evidence="1">
        <name>Zn(2+)</name>
        <dbReference type="ChEBI" id="CHEBI:29105"/>
    </cofactor>
</comment>
<protein>
    <submittedName>
        <fullName evidence="9">GroES-like protein</fullName>
    </submittedName>
</protein>
<dbReference type="SUPFAM" id="SSF50129">
    <property type="entry name" value="GroES-like"/>
    <property type="match status" value="1"/>
</dbReference>
<feature type="region of interest" description="Disordered" evidence="7">
    <location>
        <begin position="394"/>
        <end position="434"/>
    </location>
</feature>
<dbReference type="AlphaFoldDB" id="A0A6A5K9N6"/>